<protein>
    <recommendedName>
        <fullName evidence="1">DUF5889 domain-containing protein</fullName>
    </recommendedName>
</protein>
<dbReference type="KEGG" id="vg:40069587"/>
<name>A0A141HR16_9CAUD</name>
<feature type="domain" description="DUF5889" evidence="1">
    <location>
        <begin position="190"/>
        <end position="257"/>
    </location>
</feature>
<dbReference type="RefSeq" id="YP_009594070.1">
    <property type="nucleotide sequence ID" value="NC_041872.1"/>
</dbReference>
<accession>A0A141HR16</accession>
<evidence type="ECO:0000313" key="3">
    <source>
        <dbReference type="Proteomes" id="UP000221857"/>
    </source>
</evidence>
<dbReference type="Pfam" id="PF19237">
    <property type="entry name" value="DUF5889"/>
    <property type="match status" value="1"/>
</dbReference>
<evidence type="ECO:0000259" key="1">
    <source>
        <dbReference type="Pfam" id="PF19237"/>
    </source>
</evidence>
<proteinExistence type="predicted"/>
<dbReference type="EMBL" id="KT876724">
    <property type="protein sequence ID" value="ALN97127.1"/>
    <property type="molecule type" value="Genomic_DNA"/>
</dbReference>
<dbReference type="Proteomes" id="UP000221857">
    <property type="component" value="Segment"/>
</dbReference>
<dbReference type="Gene3D" id="3.40.960.10">
    <property type="entry name" value="VSR Endonuclease"/>
    <property type="match status" value="1"/>
</dbReference>
<dbReference type="InterPro" id="IPR045373">
    <property type="entry name" value="DUF5889"/>
</dbReference>
<evidence type="ECO:0000313" key="2">
    <source>
        <dbReference type="EMBL" id="ALN97127.1"/>
    </source>
</evidence>
<keyword evidence="3" id="KW-1185">Reference proteome</keyword>
<sequence length="260" mass="30408">MEKTLKQKEALLKVNHLKKLTTQQFIDKAKLLHGEKFDYSQTIYKNATTKLIIICKLHGEQTMLPHHHTNSKSYGCAICGKQAINKNKILTQEEFINRVKDLKGLSFDKTIYKTKREKIIVTCNIHGDYSTTAEVLLKLCGCPKCKSSTGELEIASILNKQNIQYLEQLGFNDCTASNNRRLLFDFYLPFYNVCIEFDGEQHFKSIKYWGGDKGFERRQLYDRIKNDYCKLNNIPLLRIKFDNINIEETIKEFLQKNKYK</sequence>
<reference evidence="2 3" key="1">
    <citation type="journal article" date="2016" name="PLoS ONE">
        <title>Comparative Genome Analysis Provides Insights into the Pathogenicity of Flavobacterium psychrophilum.</title>
        <authorList>
            <person name="Castillo D."/>
            <person name="Christiansen R.H."/>
            <person name="Dalsgaard I."/>
            <person name="Madsen L."/>
            <person name="Espejo R."/>
            <person name="Middelboe M."/>
        </authorList>
    </citation>
    <scope>NUCLEOTIDE SEQUENCE [LARGE SCALE GENOMIC DNA]</scope>
</reference>
<dbReference type="GeneID" id="40069587"/>
<organism evidence="2 3">
    <name type="scientific">Flavobacterium phage FpV4</name>
    <dbReference type="NCBI Taxonomy" id="1740108"/>
    <lineage>
        <taxon>Viruses</taxon>
        <taxon>Duplodnaviria</taxon>
        <taxon>Heunggongvirae</taxon>
        <taxon>Uroviricota</taxon>
        <taxon>Caudoviricetes</taxon>
        <taxon>Fipvunavirus</taxon>
        <taxon>Fipvunavirus Fpv4</taxon>
    </lineage>
</organism>